<accession>A0A0R3SYE8</accession>
<dbReference type="EMBL" id="UYSG01011937">
    <property type="protein sequence ID" value="VDL64014.1"/>
    <property type="molecule type" value="Genomic_DNA"/>
</dbReference>
<evidence type="ECO:0000313" key="2">
    <source>
        <dbReference type="EMBL" id="VDL64014.1"/>
    </source>
</evidence>
<feature type="region of interest" description="Disordered" evidence="1">
    <location>
        <begin position="1"/>
        <end position="21"/>
    </location>
</feature>
<evidence type="ECO:0000313" key="3">
    <source>
        <dbReference type="Proteomes" id="UP000274504"/>
    </source>
</evidence>
<evidence type="ECO:0000313" key="4">
    <source>
        <dbReference type="WBParaSite" id="HDID_0001079301-mRNA-1"/>
    </source>
</evidence>
<organism evidence="4">
    <name type="scientific">Hymenolepis diminuta</name>
    <name type="common">Rat tapeworm</name>
    <dbReference type="NCBI Taxonomy" id="6216"/>
    <lineage>
        <taxon>Eukaryota</taxon>
        <taxon>Metazoa</taxon>
        <taxon>Spiralia</taxon>
        <taxon>Lophotrochozoa</taxon>
        <taxon>Platyhelminthes</taxon>
        <taxon>Cestoda</taxon>
        <taxon>Eucestoda</taxon>
        <taxon>Cyclophyllidea</taxon>
        <taxon>Hymenolepididae</taxon>
        <taxon>Hymenolepis</taxon>
    </lineage>
</organism>
<protein>
    <submittedName>
        <fullName evidence="4">PCM1_C domain-containing protein</fullName>
    </submittedName>
</protein>
<evidence type="ECO:0000256" key="1">
    <source>
        <dbReference type="SAM" id="MobiDB-lite"/>
    </source>
</evidence>
<dbReference type="AlphaFoldDB" id="A0A0R3SYE8"/>
<gene>
    <name evidence="2" type="ORF">HDID_LOCUS10791</name>
</gene>
<dbReference type="Proteomes" id="UP000274504">
    <property type="component" value="Unassembled WGS sequence"/>
</dbReference>
<reference evidence="2 3" key="2">
    <citation type="submission" date="2018-11" db="EMBL/GenBank/DDBJ databases">
        <authorList>
            <consortium name="Pathogen Informatics"/>
        </authorList>
    </citation>
    <scope>NUCLEOTIDE SEQUENCE [LARGE SCALE GENOMIC DNA]</scope>
</reference>
<feature type="compositionally biased region" description="Basic and acidic residues" evidence="1">
    <location>
        <begin position="11"/>
        <end position="21"/>
    </location>
</feature>
<feature type="compositionally biased region" description="Basic residues" evidence="1">
    <location>
        <begin position="1"/>
        <end position="10"/>
    </location>
</feature>
<sequence length="298" mass="34105">MRKKFSYKKTRGSDRKKKEFISRGPGKHLDYINSDEIWKYNNQIIDENADLNSWNCIEIADEMEGNEEVMKQCLLIFAQILFPQYSDSLQFCIRGKETGSKEISDPFDNSIGFMDEMDSNCGNEEDMKKCLLLFAQVLYPQFQHCLEKLLIEEESHTKQTNRGKVSTNGKDKTDDFFGSKEDMKQCLLLIAQILYPQFSQCLQECYGSETSGYSEGSTVSQDSGNIGEQSAMNIFNDESYGNEEDMKQCLLLLAQALCPQFASCFQECLDSENAIYSEELLSYCNSNKDYKGDYSEVA</sequence>
<reference evidence="4" key="1">
    <citation type="submission" date="2017-02" db="UniProtKB">
        <authorList>
            <consortium name="WormBaseParasite"/>
        </authorList>
    </citation>
    <scope>IDENTIFICATION</scope>
</reference>
<name>A0A0R3SYE8_HYMDI</name>
<dbReference type="WBParaSite" id="HDID_0001079301-mRNA-1">
    <property type="protein sequence ID" value="HDID_0001079301-mRNA-1"/>
    <property type="gene ID" value="HDID_0001079301"/>
</dbReference>
<proteinExistence type="predicted"/>
<dbReference type="OrthoDB" id="6261467at2759"/>